<sequence>MSGKKRTRIYILTAVVLALIILLPHVLHNDYYMVVINRILINTIVVLGLNFITGLTGQMNLGTAGIYALGAYSSALFVSYTNLSPWLGLLVAILMGFIIGRALGYPSLRIRGVYLSLTTIGFAEVVRLLLANLADFTGGTTGLKNIPCYSIFGFYFNTQTRMYYLFVVMAAIAFFIAWRIVHSKWGRVFKSLRDNIDAVEMTGVDVANMKIRAFTIAAIYGTIGGAMYAHFMGYINPSTFTVDLSTNYVIMLMVGGLESVVGCLVGSAVVTGLPEILRFLGDYYQIVFNAVILLGAIFFPNGWLNLAVTGVKKLMYRMGIRTAESGGGK</sequence>
<dbReference type="InterPro" id="IPR043428">
    <property type="entry name" value="LivM-like"/>
</dbReference>
<dbReference type="CDD" id="cd06581">
    <property type="entry name" value="TM_PBP1_LivM_like"/>
    <property type="match status" value="1"/>
</dbReference>
<evidence type="ECO:0000256" key="6">
    <source>
        <dbReference type="SAM" id="Phobius"/>
    </source>
</evidence>
<keyword evidence="3 6" id="KW-0812">Transmembrane</keyword>
<reference evidence="7" key="1">
    <citation type="submission" date="2020-10" db="EMBL/GenBank/DDBJ databases">
        <authorList>
            <person name="Gilroy R."/>
        </authorList>
    </citation>
    <scope>NUCLEOTIDE SEQUENCE</scope>
    <source>
        <strain evidence="7">ChiSxjej1B13-7041</strain>
    </source>
</reference>
<dbReference type="EMBL" id="DVHU01000031">
    <property type="protein sequence ID" value="HIR92529.1"/>
    <property type="molecule type" value="Genomic_DNA"/>
</dbReference>
<feature type="transmembrane region" description="Helical" evidence="6">
    <location>
        <begin position="286"/>
        <end position="308"/>
    </location>
</feature>
<feature type="transmembrane region" description="Helical" evidence="6">
    <location>
        <begin position="249"/>
        <end position="274"/>
    </location>
</feature>
<dbReference type="Proteomes" id="UP000886841">
    <property type="component" value="Unassembled WGS sequence"/>
</dbReference>
<feature type="transmembrane region" description="Helical" evidence="6">
    <location>
        <begin position="59"/>
        <end position="80"/>
    </location>
</feature>
<dbReference type="PANTHER" id="PTHR30482:SF10">
    <property type="entry name" value="HIGH-AFFINITY BRANCHED-CHAIN AMINO ACID TRANSPORT PROTEIN BRAE"/>
    <property type="match status" value="1"/>
</dbReference>
<dbReference type="InterPro" id="IPR001851">
    <property type="entry name" value="ABC_transp_permease"/>
</dbReference>
<keyword evidence="4 6" id="KW-1133">Transmembrane helix</keyword>
<feature type="transmembrane region" description="Helical" evidence="6">
    <location>
        <begin position="211"/>
        <end position="229"/>
    </location>
</feature>
<dbReference type="GO" id="GO:0005886">
    <property type="term" value="C:plasma membrane"/>
    <property type="evidence" value="ECO:0007669"/>
    <property type="project" value="UniProtKB-SubCell"/>
</dbReference>
<feature type="transmembrane region" description="Helical" evidence="6">
    <location>
        <begin position="112"/>
        <end position="130"/>
    </location>
</feature>
<feature type="transmembrane region" description="Helical" evidence="6">
    <location>
        <begin position="162"/>
        <end position="181"/>
    </location>
</feature>
<name>A0A9D1JF32_9FIRM</name>
<comment type="subcellular location">
    <subcellularLocation>
        <location evidence="1">Cell membrane</location>
        <topology evidence="1">Multi-pass membrane protein</topology>
    </subcellularLocation>
</comment>
<feature type="transmembrane region" description="Helical" evidence="6">
    <location>
        <begin position="86"/>
        <end position="105"/>
    </location>
</feature>
<proteinExistence type="predicted"/>
<organism evidence="7 8">
    <name type="scientific">Candidatus Egerieimonas intestinavium</name>
    <dbReference type="NCBI Taxonomy" id="2840777"/>
    <lineage>
        <taxon>Bacteria</taxon>
        <taxon>Bacillati</taxon>
        <taxon>Bacillota</taxon>
        <taxon>Clostridia</taxon>
        <taxon>Lachnospirales</taxon>
        <taxon>Lachnospiraceae</taxon>
        <taxon>Lachnospiraceae incertae sedis</taxon>
        <taxon>Candidatus Egerieimonas</taxon>
    </lineage>
</organism>
<accession>A0A9D1JF32</accession>
<protein>
    <submittedName>
        <fullName evidence="7">Branched-chain amino acid ABC transporter permease</fullName>
    </submittedName>
</protein>
<evidence type="ECO:0000256" key="5">
    <source>
        <dbReference type="ARBA" id="ARBA00023136"/>
    </source>
</evidence>
<evidence type="ECO:0000313" key="7">
    <source>
        <dbReference type="EMBL" id="HIR92529.1"/>
    </source>
</evidence>
<evidence type="ECO:0000313" key="8">
    <source>
        <dbReference type="Proteomes" id="UP000886841"/>
    </source>
</evidence>
<keyword evidence="5 6" id="KW-0472">Membrane</keyword>
<dbReference type="AlphaFoldDB" id="A0A9D1JF32"/>
<comment type="caution">
    <text evidence="7">The sequence shown here is derived from an EMBL/GenBank/DDBJ whole genome shotgun (WGS) entry which is preliminary data.</text>
</comment>
<feature type="transmembrane region" description="Helical" evidence="6">
    <location>
        <begin position="31"/>
        <end position="52"/>
    </location>
</feature>
<evidence type="ECO:0000256" key="1">
    <source>
        <dbReference type="ARBA" id="ARBA00004651"/>
    </source>
</evidence>
<keyword evidence="2" id="KW-1003">Cell membrane</keyword>
<gene>
    <name evidence="7" type="ORF">IAB98_03780</name>
</gene>
<dbReference type="GO" id="GO:0015658">
    <property type="term" value="F:branched-chain amino acid transmembrane transporter activity"/>
    <property type="evidence" value="ECO:0007669"/>
    <property type="project" value="InterPro"/>
</dbReference>
<dbReference type="PANTHER" id="PTHR30482">
    <property type="entry name" value="HIGH-AFFINITY BRANCHED-CHAIN AMINO ACID TRANSPORT SYSTEM PERMEASE"/>
    <property type="match status" value="1"/>
</dbReference>
<dbReference type="Pfam" id="PF02653">
    <property type="entry name" value="BPD_transp_2"/>
    <property type="match status" value="1"/>
</dbReference>
<reference evidence="7" key="2">
    <citation type="journal article" date="2021" name="PeerJ">
        <title>Extensive microbial diversity within the chicken gut microbiome revealed by metagenomics and culture.</title>
        <authorList>
            <person name="Gilroy R."/>
            <person name="Ravi A."/>
            <person name="Getino M."/>
            <person name="Pursley I."/>
            <person name="Horton D.L."/>
            <person name="Alikhan N.F."/>
            <person name="Baker D."/>
            <person name="Gharbi K."/>
            <person name="Hall N."/>
            <person name="Watson M."/>
            <person name="Adriaenssens E.M."/>
            <person name="Foster-Nyarko E."/>
            <person name="Jarju S."/>
            <person name="Secka A."/>
            <person name="Antonio M."/>
            <person name="Oren A."/>
            <person name="Chaudhuri R.R."/>
            <person name="La Ragione R."/>
            <person name="Hildebrand F."/>
            <person name="Pallen M.J."/>
        </authorList>
    </citation>
    <scope>NUCLEOTIDE SEQUENCE</scope>
    <source>
        <strain evidence="7">ChiSxjej1B13-7041</strain>
    </source>
</reference>
<evidence type="ECO:0000256" key="2">
    <source>
        <dbReference type="ARBA" id="ARBA00022475"/>
    </source>
</evidence>
<evidence type="ECO:0000256" key="3">
    <source>
        <dbReference type="ARBA" id="ARBA00022692"/>
    </source>
</evidence>
<evidence type="ECO:0000256" key="4">
    <source>
        <dbReference type="ARBA" id="ARBA00022989"/>
    </source>
</evidence>
<feature type="transmembrane region" description="Helical" evidence="6">
    <location>
        <begin position="7"/>
        <end position="25"/>
    </location>
</feature>